<accession>A0A8J7RJX4</accession>
<dbReference type="GO" id="GO:0016491">
    <property type="term" value="F:oxidoreductase activity"/>
    <property type="evidence" value="ECO:0007669"/>
    <property type="project" value="UniProtKB-KW"/>
</dbReference>
<evidence type="ECO:0000259" key="5">
    <source>
        <dbReference type="Pfam" id="PF01266"/>
    </source>
</evidence>
<dbReference type="GO" id="GO:0005737">
    <property type="term" value="C:cytoplasm"/>
    <property type="evidence" value="ECO:0007669"/>
    <property type="project" value="TreeGrafter"/>
</dbReference>
<dbReference type="Gene3D" id="3.30.9.10">
    <property type="entry name" value="D-Amino Acid Oxidase, subunit A, domain 2"/>
    <property type="match status" value="1"/>
</dbReference>
<gene>
    <name evidence="6" type="ORF">J5Y06_00255</name>
</gene>
<dbReference type="EMBL" id="JAGIYY010000001">
    <property type="protein sequence ID" value="MBP0437079.1"/>
    <property type="molecule type" value="Genomic_DNA"/>
</dbReference>
<evidence type="ECO:0000256" key="2">
    <source>
        <dbReference type="ARBA" id="ARBA00009410"/>
    </source>
</evidence>
<keyword evidence="3" id="KW-0285">Flavoprotein</keyword>
<dbReference type="PANTHER" id="PTHR13847:SF286">
    <property type="entry name" value="D-AMINO ACID DEHYDROGENASE"/>
    <property type="match status" value="1"/>
</dbReference>
<dbReference type="Proteomes" id="UP000666240">
    <property type="component" value="Unassembled WGS sequence"/>
</dbReference>
<evidence type="ECO:0000313" key="7">
    <source>
        <dbReference type="Proteomes" id="UP000666240"/>
    </source>
</evidence>
<evidence type="ECO:0000256" key="1">
    <source>
        <dbReference type="ARBA" id="ARBA00001974"/>
    </source>
</evidence>
<comment type="caution">
    <text evidence="6">The sequence shown here is derived from an EMBL/GenBank/DDBJ whole genome shotgun (WGS) entry which is preliminary data.</text>
</comment>
<dbReference type="AlphaFoldDB" id="A0A8J7RJX4"/>
<comment type="similarity">
    <text evidence="2">Belongs to the DadA oxidoreductase family.</text>
</comment>
<feature type="domain" description="FAD dependent oxidoreductase" evidence="5">
    <location>
        <begin position="2"/>
        <end position="350"/>
    </location>
</feature>
<dbReference type="InterPro" id="IPR036188">
    <property type="entry name" value="FAD/NAD-bd_sf"/>
</dbReference>
<sequence length="372" mass="38902">MRVLVIGAGILGASTAYHLALKGVKVDVVDEEHQGKATLAGAGIVCPWATKADEPEWYEMYAAGARFYDELITGLVARGETSLGYRKVGALVVAEDPGEFEAAEQRVRERTKAAPEAGKVSRLTPAEARALFPPLRDGLPAIHISGAARVDARLLAAAMLRAAISLGATYRRDNVSLAMRDGGLLTLGSSGQQLHADEIVVTAGAWASRILQPLGLHHPVQPQKGQIVHLSLPGVATAQWPVLLPMGSHYLLAFDDSRVVIGATREDNSGFDYRVTAAGQHEVLSAGLSIAPGLANATHIETRIGFRPAAPTIRPILGRVPGLPGLTIGNGLGASGLTVGPFAGKCLADLVSGQPLDRSLNPYSPQGLTPTA</sequence>
<dbReference type="Gene3D" id="3.50.50.60">
    <property type="entry name" value="FAD/NAD(P)-binding domain"/>
    <property type="match status" value="1"/>
</dbReference>
<name>A0A8J7RJX4_9HYPH</name>
<dbReference type="SUPFAM" id="SSF51905">
    <property type="entry name" value="FAD/NAD(P)-binding domain"/>
    <property type="match status" value="1"/>
</dbReference>
<dbReference type="InterPro" id="IPR006076">
    <property type="entry name" value="FAD-dep_OxRdtase"/>
</dbReference>
<dbReference type="SUPFAM" id="SSF54373">
    <property type="entry name" value="FAD-linked reductases, C-terminal domain"/>
    <property type="match status" value="1"/>
</dbReference>
<evidence type="ECO:0000313" key="6">
    <source>
        <dbReference type="EMBL" id="MBP0437079.1"/>
    </source>
</evidence>
<reference evidence="6" key="1">
    <citation type="submission" date="2021-03" db="EMBL/GenBank/DDBJ databases">
        <title>Genome sequencing and assembly of Tianweitania sediminis.</title>
        <authorList>
            <person name="Chhetri G."/>
        </authorList>
    </citation>
    <scope>NUCLEOTIDE SEQUENCE</scope>
    <source>
        <strain evidence="6">Z8</strain>
    </source>
</reference>
<keyword evidence="4" id="KW-0560">Oxidoreductase</keyword>
<evidence type="ECO:0000256" key="3">
    <source>
        <dbReference type="ARBA" id="ARBA00022630"/>
    </source>
</evidence>
<comment type="cofactor">
    <cofactor evidence="1">
        <name>FAD</name>
        <dbReference type="ChEBI" id="CHEBI:57692"/>
    </cofactor>
</comment>
<dbReference type="PANTHER" id="PTHR13847">
    <property type="entry name" value="SARCOSINE DEHYDROGENASE-RELATED"/>
    <property type="match status" value="1"/>
</dbReference>
<keyword evidence="7" id="KW-1185">Reference proteome</keyword>
<organism evidence="6 7">
    <name type="scientific">Tianweitania sediminis</name>
    <dbReference type="NCBI Taxonomy" id="1502156"/>
    <lineage>
        <taxon>Bacteria</taxon>
        <taxon>Pseudomonadati</taxon>
        <taxon>Pseudomonadota</taxon>
        <taxon>Alphaproteobacteria</taxon>
        <taxon>Hyphomicrobiales</taxon>
        <taxon>Phyllobacteriaceae</taxon>
        <taxon>Tianweitania</taxon>
    </lineage>
</organism>
<proteinExistence type="inferred from homology"/>
<dbReference type="RefSeq" id="WP_209333121.1">
    <property type="nucleotide sequence ID" value="NZ_JAGIYY010000001.1"/>
</dbReference>
<evidence type="ECO:0000256" key="4">
    <source>
        <dbReference type="ARBA" id="ARBA00023002"/>
    </source>
</evidence>
<protein>
    <submittedName>
        <fullName evidence="6">FAD-binding oxidoreductase</fullName>
    </submittedName>
</protein>
<dbReference type="Pfam" id="PF01266">
    <property type="entry name" value="DAO"/>
    <property type="match status" value="1"/>
</dbReference>